<organism evidence="12 13">
    <name type="scientific">Photobacterium kishitanii</name>
    <dbReference type="NCBI Taxonomy" id="318456"/>
    <lineage>
        <taxon>Bacteria</taxon>
        <taxon>Pseudomonadati</taxon>
        <taxon>Pseudomonadota</taxon>
        <taxon>Gammaproteobacteria</taxon>
        <taxon>Vibrionales</taxon>
        <taxon>Vibrionaceae</taxon>
        <taxon>Photobacterium</taxon>
    </lineage>
</organism>
<evidence type="ECO:0000256" key="10">
    <source>
        <dbReference type="RuleBase" id="RU361152"/>
    </source>
</evidence>
<evidence type="ECO:0000256" key="6">
    <source>
        <dbReference type="ARBA" id="ARBA00023295"/>
    </source>
</evidence>
<dbReference type="PANTHER" id="PTHR32092">
    <property type="entry name" value="6-PHOSPHO-BETA-GLUCOSIDASE-RELATED"/>
    <property type="match status" value="1"/>
</dbReference>
<dbReference type="EMBL" id="PYNF01000006">
    <property type="protein sequence ID" value="PSU99328.1"/>
    <property type="molecule type" value="Genomic_DNA"/>
</dbReference>
<keyword evidence="8" id="KW-0533">Nickel</keyword>
<dbReference type="AlphaFoldDB" id="A0A2T3KJ35"/>
<dbReference type="GO" id="GO:0005975">
    <property type="term" value="P:carbohydrate metabolic process"/>
    <property type="evidence" value="ECO:0007669"/>
    <property type="project" value="InterPro"/>
</dbReference>
<accession>A0A2T3KJ35</accession>
<keyword evidence="5 8" id="KW-0464">Manganese</keyword>
<keyword evidence="8" id="KW-0170">Cobalt</keyword>
<dbReference type="CDD" id="cd05296">
    <property type="entry name" value="GH4_P_beta_glucosidase"/>
    <property type="match status" value="1"/>
</dbReference>
<evidence type="ECO:0000256" key="3">
    <source>
        <dbReference type="ARBA" id="ARBA00022801"/>
    </source>
</evidence>
<keyword evidence="6 10" id="KW-0326">Glycosidase</keyword>
<dbReference type="InterPro" id="IPR036291">
    <property type="entry name" value="NAD(P)-bd_dom_sf"/>
</dbReference>
<feature type="domain" description="Glycosyl hydrolase family 4 C-terminal" evidence="11">
    <location>
        <begin position="197"/>
        <end position="414"/>
    </location>
</feature>
<dbReference type="RefSeq" id="WP_107289638.1">
    <property type="nucleotide sequence ID" value="NZ_PYNF01000006.1"/>
</dbReference>
<comment type="caution">
    <text evidence="12">The sequence shown here is derived from an EMBL/GenBank/DDBJ whole genome shotgun (WGS) entry which is preliminary data.</text>
</comment>
<evidence type="ECO:0000256" key="9">
    <source>
        <dbReference type="PIRSR" id="PIRSR601088-4"/>
    </source>
</evidence>
<comment type="similarity">
    <text evidence="1 10">Belongs to the glycosyl hydrolase 4 family.</text>
</comment>
<evidence type="ECO:0000256" key="5">
    <source>
        <dbReference type="ARBA" id="ARBA00023211"/>
    </source>
</evidence>
<dbReference type="GO" id="GO:0004553">
    <property type="term" value="F:hydrolase activity, hydrolyzing O-glycosyl compounds"/>
    <property type="evidence" value="ECO:0007669"/>
    <property type="project" value="InterPro"/>
</dbReference>
<protein>
    <submittedName>
        <fullName evidence="12">6-phospho-beta-glucosidase</fullName>
    </submittedName>
</protein>
<keyword evidence="8" id="KW-0408">Iron</keyword>
<dbReference type="Pfam" id="PF11975">
    <property type="entry name" value="Glyco_hydro_4C"/>
    <property type="match status" value="1"/>
</dbReference>
<keyword evidence="4 10" id="KW-0520">NAD</keyword>
<evidence type="ECO:0000313" key="12">
    <source>
        <dbReference type="EMBL" id="PSU99328.1"/>
    </source>
</evidence>
<dbReference type="SUPFAM" id="SSF51735">
    <property type="entry name" value="NAD(P)-binding Rossmann-fold domains"/>
    <property type="match status" value="1"/>
</dbReference>
<evidence type="ECO:0000256" key="7">
    <source>
        <dbReference type="PIRSR" id="PIRSR601088-2"/>
    </source>
</evidence>
<dbReference type="SUPFAM" id="SSF56327">
    <property type="entry name" value="LDH C-terminal domain-like"/>
    <property type="match status" value="1"/>
</dbReference>
<reference evidence="12 13" key="1">
    <citation type="submission" date="2018-01" db="EMBL/GenBank/DDBJ databases">
        <title>Whole genome sequencing of Histamine producing bacteria.</title>
        <authorList>
            <person name="Butler K."/>
        </authorList>
    </citation>
    <scope>NUCLEOTIDE SEQUENCE [LARGE SCALE GENOMIC DNA]</scope>
    <source>
        <strain evidence="12 13">FS-7.2</strain>
    </source>
</reference>
<feature type="binding site" evidence="7">
    <location>
        <position position="97"/>
    </location>
    <ligand>
        <name>substrate</name>
    </ligand>
</feature>
<dbReference type="GO" id="GO:0016616">
    <property type="term" value="F:oxidoreductase activity, acting on the CH-OH group of donors, NAD or NADP as acceptor"/>
    <property type="evidence" value="ECO:0007669"/>
    <property type="project" value="InterPro"/>
</dbReference>
<comment type="cofactor">
    <cofactor evidence="10">
        <name>NAD(+)</name>
        <dbReference type="ChEBI" id="CHEBI:57540"/>
    </cofactor>
    <text evidence="10">Binds 1 NAD(+) per subunit.</text>
</comment>
<evidence type="ECO:0000256" key="1">
    <source>
        <dbReference type="ARBA" id="ARBA00010141"/>
    </source>
</evidence>
<dbReference type="InterPro" id="IPR022616">
    <property type="entry name" value="Glyco_hydro_4_C"/>
</dbReference>
<keyword evidence="3 10" id="KW-0378">Hydrolase</keyword>
<dbReference type="Gene3D" id="3.90.110.10">
    <property type="entry name" value="Lactate dehydrogenase/glycoside hydrolase, family 4, C-terminal"/>
    <property type="match status" value="1"/>
</dbReference>
<evidence type="ECO:0000256" key="2">
    <source>
        <dbReference type="ARBA" id="ARBA00022723"/>
    </source>
</evidence>
<name>A0A2T3KJ35_9GAMM</name>
<evidence type="ECO:0000256" key="8">
    <source>
        <dbReference type="PIRSR" id="PIRSR601088-3"/>
    </source>
</evidence>
<dbReference type="GO" id="GO:0046872">
    <property type="term" value="F:metal ion binding"/>
    <property type="evidence" value="ECO:0007669"/>
    <property type="project" value="UniProtKB-KW"/>
</dbReference>
<evidence type="ECO:0000313" key="13">
    <source>
        <dbReference type="Proteomes" id="UP000241426"/>
    </source>
</evidence>
<dbReference type="Gene3D" id="3.40.50.720">
    <property type="entry name" value="NAD(P)-binding Rossmann-like Domain"/>
    <property type="match status" value="1"/>
</dbReference>
<feature type="binding site" evidence="8">
    <location>
        <position position="172"/>
    </location>
    <ligand>
        <name>Mn(2+)</name>
        <dbReference type="ChEBI" id="CHEBI:29035"/>
    </ligand>
</feature>
<dbReference type="PANTHER" id="PTHR32092:SF5">
    <property type="entry name" value="6-PHOSPHO-BETA-GLUCOSIDASE"/>
    <property type="match status" value="1"/>
</dbReference>
<feature type="binding site" evidence="7">
    <location>
        <position position="151"/>
    </location>
    <ligand>
        <name>substrate</name>
    </ligand>
</feature>
<keyword evidence="2 8" id="KW-0479">Metal-binding</keyword>
<feature type="binding site" evidence="8">
    <location>
        <position position="202"/>
    </location>
    <ligand>
        <name>Mn(2+)</name>
        <dbReference type="ChEBI" id="CHEBI:29035"/>
    </ligand>
</feature>
<dbReference type="PRINTS" id="PR00732">
    <property type="entry name" value="GLHYDRLASE4"/>
</dbReference>
<dbReference type="Pfam" id="PF02056">
    <property type="entry name" value="Glyco_hydro_4"/>
    <property type="match status" value="1"/>
</dbReference>
<dbReference type="Proteomes" id="UP000241426">
    <property type="component" value="Unassembled WGS sequence"/>
</dbReference>
<evidence type="ECO:0000256" key="4">
    <source>
        <dbReference type="ARBA" id="ARBA00023027"/>
    </source>
</evidence>
<dbReference type="InterPro" id="IPR001088">
    <property type="entry name" value="Glyco_hydro_4"/>
</dbReference>
<proteinExistence type="inferred from homology"/>
<gene>
    <name evidence="12" type="ORF">C9J27_09420</name>
</gene>
<evidence type="ECO:0000259" key="11">
    <source>
        <dbReference type="Pfam" id="PF11975"/>
    </source>
</evidence>
<dbReference type="InterPro" id="IPR015955">
    <property type="entry name" value="Lactate_DH/Glyco_Ohase_4_C"/>
</dbReference>
<feature type="site" description="Increases basicity of active site Tyr" evidence="9">
    <location>
        <position position="113"/>
    </location>
</feature>
<sequence length="449" mass="49890">MKKNPLKVVIIGSGSSYTPELIEGMLARKNEMTISELWLVDIDDGWHKAMTIKSLTERMVKHAGVDMKIHLTKDRQQALKNADFICSQFRVGCLEGRIRDETISLKHGMIGQETNGLGGFANACRTIPVALEICREIEQLCPKAWLLNFTNPSGMVTEAILKQTNVNVVGLCNVPVTMQKGAAKIIGCNEDELVMQIAGLNHLVWATEIIHDGENKLPQVLDAVLAGDNSMVPQNIPAFGWPTKLVRDIGLIPCAYLRYYYQSQDMLDDEVIEMKEHKLGCRAEVVKDIERKLFEIYENPQLNVKPKELELRGGQYYSEAACELMSAIHNDKRTIMHVNTRNNGAIAGLPDDCAVEVSSIITSAGPKPLNVAPLPVDVLRLIQLMKEFETLTVKAAIDGDFSAALRALVLNPIVPTGKILEKALEETIMANSRYMPQFSSLIQELKKNN</sequence>